<gene>
    <name evidence="2" type="ORF">M0651_15740</name>
</gene>
<accession>A0A9X2BQS3</accession>
<protein>
    <submittedName>
        <fullName evidence="2">Uncharacterized protein</fullName>
    </submittedName>
</protein>
<evidence type="ECO:0000256" key="1">
    <source>
        <dbReference type="SAM" id="MobiDB-lite"/>
    </source>
</evidence>
<feature type="compositionally biased region" description="Basic and acidic residues" evidence="1">
    <location>
        <begin position="74"/>
        <end position="107"/>
    </location>
</feature>
<dbReference type="Proteomes" id="UP001139534">
    <property type="component" value="Unassembled WGS sequence"/>
</dbReference>
<comment type="caution">
    <text evidence="2">The sequence shown here is derived from an EMBL/GenBank/DDBJ whole genome shotgun (WGS) entry which is preliminary data.</text>
</comment>
<name>A0A9X2BQS3_9BACL</name>
<evidence type="ECO:0000313" key="3">
    <source>
        <dbReference type="Proteomes" id="UP001139534"/>
    </source>
</evidence>
<feature type="compositionally biased region" description="Basic and acidic residues" evidence="1">
    <location>
        <begin position="20"/>
        <end position="30"/>
    </location>
</feature>
<reference evidence="2" key="1">
    <citation type="submission" date="2022-04" db="EMBL/GenBank/DDBJ databases">
        <authorList>
            <person name="Seo M.-J."/>
        </authorList>
    </citation>
    <scope>NUCLEOTIDE SEQUENCE</scope>
    <source>
        <strain evidence="2">MBLB2552</strain>
    </source>
</reference>
<organism evidence="2 3">
    <name type="scientific">Paenibacillus mellifer</name>
    <dbReference type="NCBI Taxonomy" id="2937794"/>
    <lineage>
        <taxon>Bacteria</taxon>
        <taxon>Bacillati</taxon>
        <taxon>Bacillota</taxon>
        <taxon>Bacilli</taxon>
        <taxon>Bacillales</taxon>
        <taxon>Paenibacillaceae</taxon>
        <taxon>Paenibacillus</taxon>
    </lineage>
</organism>
<feature type="compositionally biased region" description="Basic and acidic residues" evidence="1">
    <location>
        <begin position="42"/>
        <end position="67"/>
    </location>
</feature>
<evidence type="ECO:0000313" key="2">
    <source>
        <dbReference type="EMBL" id="MCK8488628.1"/>
    </source>
</evidence>
<sequence length="107" mass="11965">MNMKSVEMQIAVPRTSEAGRVQHDQQHRPLLDQSLLSAQALKDSEIERRRSAGVDESAHNTTVRREGNGSFAQEQEHGGSGDKSDEQGQEPHRAEHPYKGRHIDLSL</sequence>
<proteinExistence type="predicted"/>
<dbReference type="EMBL" id="JALPRK010000015">
    <property type="protein sequence ID" value="MCK8488628.1"/>
    <property type="molecule type" value="Genomic_DNA"/>
</dbReference>
<dbReference type="RefSeq" id="WP_248552694.1">
    <property type="nucleotide sequence ID" value="NZ_JALPRK010000015.1"/>
</dbReference>
<keyword evidence="3" id="KW-1185">Reference proteome</keyword>
<feature type="region of interest" description="Disordered" evidence="1">
    <location>
        <begin position="1"/>
        <end position="107"/>
    </location>
</feature>
<feature type="compositionally biased region" description="Low complexity" evidence="1">
    <location>
        <begin position="31"/>
        <end position="41"/>
    </location>
</feature>
<dbReference type="AlphaFoldDB" id="A0A9X2BQS3"/>